<evidence type="ECO:0000313" key="2">
    <source>
        <dbReference type="Proteomes" id="UP000244334"/>
    </source>
</evidence>
<protein>
    <submittedName>
        <fullName evidence="1">Lipoprotein</fullName>
    </submittedName>
</protein>
<comment type="caution">
    <text evidence="1">The sequence shown here is derived from an EMBL/GenBank/DDBJ whole genome shotgun (WGS) entry which is preliminary data.</text>
</comment>
<keyword evidence="2" id="KW-1185">Reference proteome</keyword>
<feature type="non-terminal residue" evidence="1">
    <location>
        <position position="85"/>
    </location>
</feature>
<accession>A0A328TAE8</accession>
<organism evidence="1 2">
    <name type="scientific">Candidatus Erwinia dacicola</name>
    <dbReference type="NCBI Taxonomy" id="252393"/>
    <lineage>
        <taxon>Bacteria</taxon>
        <taxon>Pseudomonadati</taxon>
        <taxon>Pseudomonadota</taxon>
        <taxon>Gammaproteobacteria</taxon>
        <taxon>Enterobacterales</taxon>
        <taxon>Erwiniaceae</taxon>
        <taxon>Erwinia</taxon>
    </lineage>
</organism>
<name>A0A328TAE8_9GAMM</name>
<reference evidence="1" key="1">
    <citation type="submission" date="2018-04" db="EMBL/GenBank/DDBJ databases">
        <title>Genomes of the Obligate Erwinia dacicola and Facultative Enterobacter sp. OLF Endosymbionts of the Olive Fruit fly, Bactrocera oleae.</title>
        <authorList>
            <person name="Estes A.M."/>
            <person name="Hearn D.J."/>
            <person name="Agarwal S."/>
            <person name="Pierson E.A."/>
            <person name="Dunning-Hotopp J.C."/>
        </authorList>
    </citation>
    <scope>NUCLEOTIDE SEQUENCE [LARGE SCALE GENOMIC DNA]</scope>
    <source>
        <strain evidence="1">Oroville</strain>
    </source>
</reference>
<dbReference type="AlphaFoldDB" id="A0A328TAE8"/>
<sequence length="85" mass="9272">MWFQLVKSIVWLRLMTLPSCQSDRPSTAVDTVESRVGIASEFLANSGAGQIKLSGDSSLVEAFTPPFFGVEPFFLSQMFSLHATG</sequence>
<dbReference type="EMBL" id="LJAM02000893">
    <property type="protein sequence ID" value="RAP67657.1"/>
    <property type="molecule type" value="Genomic_DNA"/>
</dbReference>
<proteinExistence type="predicted"/>
<keyword evidence="1" id="KW-0449">Lipoprotein</keyword>
<dbReference type="Proteomes" id="UP000244334">
    <property type="component" value="Unassembled WGS sequence"/>
</dbReference>
<evidence type="ECO:0000313" key="1">
    <source>
        <dbReference type="EMBL" id="RAP67657.1"/>
    </source>
</evidence>
<gene>
    <name evidence="1" type="ORF">ACZ87_03934</name>
</gene>